<feature type="transmembrane region" description="Helical" evidence="8">
    <location>
        <begin position="122"/>
        <end position="146"/>
    </location>
</feature>
<keyword evidence="4 8" id="KW-0812">Transmembrane</keyword>
<dbReference type="GO" id="GO:0016020">
    <property type="term" value="C:membrane"/>
    <property type="evidence" value="ECO:0007669"/>
    <property type="project" value="UniProtKB-SubCell"/>
</dbReference>
<keyword evidence="3" id="KW-0808">Transferase</keyword>
<dbReference type="PANTHER" id="PTHR30576">
    <property type="entry name" value="COLANIC BIOSYNTHESIS UDP-GLUCOSE LIPID CARRIER TRANSFERASE"/>
    <property type="match status" value="1"/>
</dbReference>
<dbReference type="InterPro" id="IPR017475">
    <property type="entry name" value="EPS_sugar_tfrase"/>
</dbReference>
<evidence type="ECO:0000259" key="9">
    <source>
        <dbReference type="Pfam" id="PF02397"/>
    </source>
</evidence>
<dbReference type="NCBIfam" id="TIGR03023">
    <property type="entry name" value="WcaJ_sugtrans"/>
    <property type="match status" value="1"/>
</dbReference>
<evidence type="ECO:0000256" key="4">
    <source>
        <dbReference type="ARBA" id="ARBA00022692"/>
    </source>
</evidence>
<dbReference type="Pfam" id="PF13727">
    <property type="entry name" value="CoA_binding_3"/>
    <property type="match status" value="1"/>
</dbReference>
<dbReference type="NCBIfam" id="TIGR03025">
    <property type="entry name" value="EPS_sugtrans"/>
    <property type="match status" value="1"/>
</dbReference>
<feature type="transmembrane region" description="Helical" evidence="8">
    <location>
        <begin position="96"/>
        <end position="116"/>
    </location>
</feature>
<accession>A0A0B1Q5I2</accession>
<dbReference type="Pfam" id="PF02397">
    <property type="entry name" value="Bac_transf"/>
    <property type="match status" value="1"/>
</dbReference>
<dbReference type="PANTHER" id="PTHR30576:SF21">
    <property type="entry name" value="UDP-GLUCOSE:UNDECAPRENYL-PHOSPHATE GLUCOSE-1-PHOSPHATE TRANSFERASE"/>
    <property type="match status" value="1"/>
</dbReference>
<dbReference type="AlphaFoldDB" id="A0A0B1Q5I2"/>
<feature type="transmembrane region" description="Helical" evidence="8">
    <location>
        <begin position="21"/>
        <end position="51"/>
    </location>
</feature>
<dbReference type="GO" id="GO:0089702">
    <property type="term" value="F:undecaprenyl-phosphate glucose phosphotransferase activity"/>
    <property type="evidence" value="ECO:0007669"/>
    <property type="project" value="TreeGrafter"/>
</dbReference>
<dbReference type="GO" id="GO:0000271">
    <property type="term" value="P:polysaccharide biosynthetic process"/>
    <property type="evidence" value="ECO:0007669"/>
    <property type="project" value="UniProtKB-KW"/>
</dbReference>
<dbReference type="RefSeq" id="WP_039193307.1">
    <property type="nucleotide sequence ID" value="NZ_JAQRFV010000013.1"/>
</dbReference>
<dbReference type="InterPro" id="IPR017473">
    <property type="entry name" value="Undecaprenyl-P_gluc_Ptfrase"/>
</dbReference>
<evidence type="ECO:0000313" key="11">
    <source>
        <dbReference type="Proteomes" id="UP000030826"/>
    </source>
</evidence>
<evidence type="ECO:0000256" key="5">
    <source>
        <dbReference type="ARBA" id="ARBA00022989"/>
    </source>
</evidence>
<dbReference type="STRING" id="370622.LA66_11905"/>
<keyword evidence="6 8" id="KW-0472">Membrane</keyword>
<evidence type="ECO:0000256" key="7">
    <source>
        <dbReference type="ARBA" id="ARBA00023169"/>
    </source>
</evidence>
<comment type="subcellular location">
    <subcellularLocation>
        <location evidence="1">Membrane</location>
        <topology evidence="1">Multi-pass membrane protein</topology>
    </subcellularLocation>
</comment>
<keyword evidence="5 8" id="KW-1133">Transmembrane helix</keyword>
<evidence type="ECO:0000256" key="8">
    <source>
        <dbReference type="SAM" id="Phobius"/>
    </source>
</evidence>
<gene>
    <name evidence="10" type="ORF">LA66_11905</name>
</gene>
<evidence type="ECO:0000256" key="6">
    <source>
        <dbReference type="ARBA" id="ARBA00023136"/>
    </source>
</evidence>
<proteinExistence type="inferred from homology"/>
<evidence type="ECO:0000256" key="2">
    <source>
        <dbReference type="ARBA" id="ARBA00006464"/>
    </source>
</evidence>
<reference evidence="10 11" key="1">
    <citation type="submission" date="2014-09" db="EMBL/GenBank/DDBJ databases">
        <title>Isolation and characterization of Aurantimonas altamirensis ON-56566 from clinical sample following a dog bite.</title>
        <authorList>
            <person name="Eshaghi A."/>
            <person name="Li A."/>
            <person name="Shahinas D."/>
            <person name="Bahn P."/>
            <person name="Kus J.V."/>
            <person name="Patel S.N."/>
        </authorList>
    </citation>
    <scope>NUCLEOTIDE SEQUENCE [LARGE SCALE GENOMIC DNA]</scope>
    <source>
        <strain evidence="10 11">ON-56566</strain>
    </source>
</reference>
<dbReference type="GO" id="GO:0009242">
    <property type="term" value="P:colanic acid biosynthetic process"/>
    <property type="evidence" value="ECO:0007669"/>
    <property type="project" value="TreeGrafter"/>
</dbReference>
<name>A0A0B1Q5I2_9HYPH</name>
<feature type="transmembrane region" description="Helical" evidence="8">
    <location>
        <begin position="63"/>
        <end position="84"/>
    </location>
</feature>
<evidence type="ECO:0000313" key="10">
    <source>
        <dbReference type="EMBL" id="KHJ54167.1"/>
    </source>
</evidence>
<comment type="caution">
    <text evidence="10">The sequence shown here is derived from an EMBL/GenBank/DDBJ whole genome shotgun (WGS) entry which is preliminary data.</text>
</comment>
<evidence type="ECO:0000256" key="1">
    <source>
        <dbReference type="ARBA" id="ARBA00004141"/>
    </source>
</evidence>
<comment type="similarity">
    <text evidence="2">Belongs to the bacterial sugar transferase family.</text>
</comment>
<dbReference type="InterPro" id="IPR003362">
    <property type="entry name" value="Bact_transf"/>
</dbReference>
<sequence length="473" mass="52572">MALIETTHLKVAARRRQGRTLNYDTIATVAAVLDVVLIVGSSITAGIAYHWLAFGVLIDPSPWIGVGITLAAAFVLTMSAGGLYKPTALLSFGTQFRAILLAGVGIMAFLASVAFFLKIGEIFSRASMLAFMLLAMTVLTVSRVVWRRRLHAAMAHGLFQMKRVLLICGESFDYDKMSADVARYGLSIHHVLRCPNDDFSALSGAFSAGIGFSVDEVMVATPAGNLPMVDTLLTELRALPLPIKLVVNDFAAGLVAQPVRHIGDNIAFEIQRRPLTLAERAMKRTFDIVFASAALAFLAPLFLVVATAIKIDSRGPVFFRQSRRGYNNEAFRIVKFRSMRVMEDGETVTQARRNDDRITRVGAFIRAKSIDELPQFWNVLCGHMSIVGPRPHAVAHDKEYDQLLKKYTFRRHAKPGLTGWAQINGCRGETPTLTHMEERLTHDLWYIHNWSFLLDIRIIFRTVVEMISSKSAY</sequence>
<protein>
    <recommendedName>
        <fullName evidence="9">Bacterial sugar transferase domain-containing protein</fullName>
    </recommendedName>
</protein>
<feature type="transmembrane region" description="Helical" evidence="8">
    <location>
        <begin position="288"/>
        <end position="309"/>
    </location>
</feature>
<dbReference type="Proteomes" id="UP000030826">
    <property type="component" value="Unassembled WGS sequence"/>
</dbReference>
<evidence type="ECO:0000256" key="3">
    <source>
        <dbReference type="ARBA" id="ARBA00022679"/>
    </source>
</evidence>
<feature type="domain" description="Bacterial sugar transferase" evidence="9">
    <location>
        <begin position="283"/>
        <end position="467"/>
    </location>
</feature>
<keyword evidence="7" id="KW-0270">Exopolysaccharide synthesis</keyword>
<dbReference type="EMBL" id="JRFJ01000003">
    <property type="protein sequence ID" value="KHJ54167.1"/>
    <property type="molecule type" value="Genomic_DNA"/>
</dbReference>
<organism evidence="10 11">
    <name type="scientific">Aureimonas altamirensis</name>
    <dbReference type="NCBI Taxonomy" id="370622"/>
    <lineage>
        <taxon>Bacteria</taxon>
        <taxon>Pseudomonadati</taxon>
        <taxon>Pseudomonadota</taxon>
        <taxon>Alphaproteobacteria</taxon>
        <taxon>Hyphomicrobiales</taxon>
        <taxon>Aurantimonadaceae</taxon>
        <taxon>Aureimonas</taxon>
    </lineage>
</organism>